<evidence type="ECO:0000259" key="7">
    <source>
        <dbReference type="Pfam" id="PF05028"/>
    </source>
</evidence>
<gene>
    <name evidence="9" type="ORF">HICCMSTLAB_LOCUS12532</name>
</gene>
<dbReference type="InterPro" id="IPR007724">
    <property type="entry name" value="Poly_GlycHdrlase"/>
</dbReference>
<evidence type="ECO:0000313" key="10">
    <source>
        <dbReference type="Proteomes" id="UP000786811"/>
    </source>
</evidence>
<feature type="binding site" evidence="5">
    <location>
        <position position="350"/>
    </location>
    <ligand>
        <name>substrate</name>
    </ligand>
</feature>
<dbReference type="Pfam" id="PF20811">
    <property type="entry name" value="PARG_cat_N"/>
    <property type="match status" value="1"/>
</dbReference>
<dbReference type="GO" id="GO:0005737">
    <property type="term" value="C:cytoplasm"/>
    <property type="evidence" value="ECO:0007669"/>
    <property type="project" value="TreeGrafter"/>
</dbReference>
<evidence type="ECO:0000256" key="4">
    <source>
        <dbReference type="PIRSR" id="PIRSR607724-1"/>
    </source>
</evidence>
<dbReference type="GO" id="GO:1990966">
    <property type="term" value="P:ATP generation from poly-ADP-D-ribose"/>
    <property type="evidence" value="ECO:0007669"/>
    <property type="project" value="TreeGrafter"/>
</dbReference>
<evidence type="ECO:0000256" key="6">
    <source>
        <dbReference type="SAM" id="MobiDB-lite"/>
    </source>
</evidence>
<feature type="region of interest" description="Disordered" evidence="6">
    <location>
        <begin position="751"/>
        <end position="792"/>
    </location>
</feature>
<feature type="compositionally biased region" description="Polar residues" evidence="6">
    <location>
        <begin position="596"/>
        <end position="610"/>
    </location>
</feature>
<feature type="domain" description="PARG helical" evidence="8">
    <location>
        <begin position="182"/>
        <end position="307"/>
    </location>
</feature>
<evidence type="ECO:0000259" key="8">
    <source>
        <dbReference type="Pfam" id="PF20811"/>
    </source>
</evidence>
<organism evidence="9 10">
    <name type="scientific">Cotesia congregata</name>
    <name type="common">Parasitoid wasp</name>
    <name type="synonym">Apanteles congregatus</name>
    <dbReference type="NCBI Taxonomy" id="51543"/>
    <lineage>
        <taxon>Eukaryota</taxon>
        <taxon>Metazoa</taxon>
        <taxon>Ecdysozoa</taxon>
        <taxon>Arthropoda</taxon>
        <taxon>Hexapoda</taxon>
        <taxon>Insecta</taxon>
        <taxon>Pterygota</taxon>
        <taxon>Neoptera</taxon>
        <taxon>Endopterygota</taxon>
        <taxon>Hymenoptera</taxon>
        <taxon>Apocrita</taxon>
        <taxon>Ichneumonoidea</taxon>
        <taxon>Braconidae</taxon>
        <taxon>Microgastrinae</taxon>
        <taxon>Cotesia</taxon>
    </lineage>
</organism>
<name>A0A8J2HPN1_COTCN</name>
<reference evidence="9" key="1">
    <citation type="submission" date="2021-04" db="EMBL/GenBank/DDBJ databases">
        <authorList>
            <person name="Chebbi M.A.C M."/>
        </authorList>
    </citation>
    <scope>NUCLEOTIDE SEQUENCE</scope>
</reference>
<feature type="region of interest" description="Disordered" evidence="6">
    <location>
        <begin position="576"/>
        <end position="620"/>
    </location>
</feature>
<evidence type="ECO:0000313" key="9">
    <source>
        <dbReference type="EMBL" id="CAG5106994.1"/>
    </source>
</evidence>
<dbReference type="InterPro" id="IPR048362">
    <property type="entry name" value="PARG_helical"/>
</dbReference>
<feature type="compositionally biased region" description="Polar residues" evidence="6">
    <location>
        <begin position="756"/>
        <end position="782"/>
    </location>
</feature>
<comment type="similarity">
    <text evidence="1">Belongs to the poly(ADP-ribose) glycohydrolase family.</text>
</comment>
<evidence type="ECO:0000256" key="5">
    <source>
        <dbReference type="PIRSR" id="PIRSR607724-2"/>
    </source>
</evidence>
<dbReference type="InterPro" id="IPR046372">
    <property type="entry name" value="PARG_cat_C"/>
</dbReference>
<proteinExistence type="inferred from homology"/>
<protein>
    <recommendedName>
        <fullName evidence="2">poly(ADP-ribose) glycohydrolase</fullName>
        <ecNumber evidence="2">3.2.1.143</ecNumber>
    </recommendedName>
</protein>
<sequence>MAESTSTFFEDMTEPMSPEIFSDCEDKEVEPQNMNESMSIDGEEPELIHGSLGWQGTSMNEIFGGLDIFFNEQPPIRRSENHAVLFELTISLRRPPKPFPSQLVDRWSEHFVRMPHSPKCFYTTQNNTDDREVQTRWEVIQQALLQNFISTMHLEAAILSYNNKYVSQWNFTALHSFFEEIDEEETKKFFEKLLPNIINLALQLPSLVTDSIPLLKKHSNQSISLSQLQVASLLANAFLCTFPRRNAVTANSEYASYPYINFNGLFSGNARYPRKLSVKIEKLKCIIHYFRRVTASLDPVGTITIERRSVSRNNCPKWDKVKCPLPLLHINSEGTIEDQGAGLLQVDFANKFLGGGVLNSGCVQEEIRFLICPELLVTMLVTEVLDDTEAVIVTGAERYSNYTGYSDTFEWAGDYVDNTPRDSSGRRKTSIVAIDALYFTHEYRQYQGRSIIRELNKAYVGFISSEMPNTQPSGIATGNWGCGAFRGDPYLKSLIQLMAAAVNRRPVVYFTFGDKKLRDDVAKMYWHLIEYQVNVGQLFTLLQSYDSEAKRHQSLYDFLHKRAQVKPILKYFCARSPTSTKPQRNSKKVSPKKYDTNPTIMNKKNICSQKNKSHELTKEEDIRDILEQDQDDNSTEKQNSKYGNKLIDEYFSEEETSKQLGDKLKKETGGNKKSVWSFSAERETQDDRSRIESARKRRISLEEFDKQSGIVFESENELLRNDILTSDSDYEPPEPVDKRKNHTTIREVNRIPESLVNKQTDTGSESTNIINNPQVNKSPSPQKSEKQLNRRKGGQRTIYDFFSKMFLDSRQWYSFRTLFFYKLKK</sequence>
<feature type="active site" evidence="4">
    <location>
        <position position="366"/>
    </location>
</feature>
<dbReference type="GO" id="GO:0004649">
    <property type="term" value="F:poly(ADP-ribose) glycohydrolase activity"/>
    <property type="evidence" value="ECO:0007669"/>
    <property type="project" value="UniProtKB-EC"/>
</dbReference>
<dbReference type="GO" id="GO:0005975">
    <property type="term" value="P:carbohydrate metabolic process"/>
    <property type="evidence" value="ECO:0007669"/>
    <property type="project" value="InterPro"/>
</dbReference>
<accession>A0A8J2HPN1</accession>
<evidence type="ECO:0000256" key="3">
    <source>
        <dbReference type="ARBA" id="ARBA00022801"/>
    </source>
</evidence>
<feature type="compositionally biased region" description="Basic and acidic residues" evidence="6">
    <location>
        <begin position="680"/>
        <end position="692"/>
    </location>
</feature>
<comment type="caution">
    <text evidence="9">The sequence shown here is derived from an EMBL/GenBank/DDBJ whole genome shotgun (WGS) entry which is preliminary data.</text>
</comment>
<dbReference type="AlphaFoldDB" id="A0A8J2HPN1"/>
<feature type="active site" evidence="4">
    <location>
        <position position="365"/>
    </location>
</feature>
<dbReference type="GO" id="GO:0009225">
    <property type="term" value="P:nucleotide-sugar metabolic process"/>
    <property type="evidence" value="ECO:0007669"/>
    <property type="project" value="TreeGrafter"/>
</dbReference>
<dbReference type="OrthoDB" id="1937899at2759"/>
<feature type="binding site" evidence="5">
    <location>
        <position position="405"/>
    </location>
    <ligand>
        <name>substrate</name>
    </ligand>
</feature>
<dbReference type="GO" id="GO:0005634">
    <property type="term" value="C:nucleus"/>
    <property type="evidence" value="ECO:0007669"/>
    <property type="project" value="TreeGrafter"/>
</dbReference>
<dbReference type="EMBL" id="CAJNRD030001124">
    <property type="protein sequence ID" value="CAG5106994.1"/>
    <property type="molecule type" value="Genomic_DNA"/>
</dbReference>
<dbReference type="PANTHER" id="PTHR12837:SF15">
    <property type="entry name" value="POLY(ADP-RIBOSE) GLYCOHYDROLASE"/>
    <property type="match status" value="1"/>
</dbReference>
<feature type="active site" evidence="4">
    <location>
        <position position="347"/>
    </location>
</feature>
<dbReference type="EC" id="3.2.1.143" evidence="2"/>
<feature type="binding site" evidence="5">
    <location>
        <position position="364"/>
    </location>
    <ligand>
        <name>substrate</name>
    </ligand>
</feature>
<dbReference type="GO" id="GO:0006282">
    <property type="term" value="P:regulation of DNA repair"/>
    <property type="evidence" value="ECO:0007669"/>
    <property type="project" value="InterPro"/>
</dbReference>
<feature type="domain" description="PARG catalytic Macro" evidence="7">
    <location>
        <begin position="316"/>
        <end position="518"/>
    </location>
</feature>
<dbReference type="Pfam" id="PF05028">
    <property type="entry name" value="PARG_cat_C"/>
    <property type="match status" value="1"/>
</dbReference>
<feature type="region of interest" description="Disordered" evidence="6">
    <location>
        <begin position="657"/>
        <end position="692"/>
    </location>
</feature>
<keyword evidence="10" id="KW-1185">Reference proteome</keyword>
<evidence type="ECO:0000256" key="1">
    <source>
        <dbReference type="ARBA" id="ARBA00009545"/>
    </source>
</evidence>
<evidence type="ECO:0000256" key="2">
    <source>
        <dbReference type="ARBA" id="ARBA00012255"/>
    </source>
</evidence>
<keyword evidence="3" id="KW-0378">Hydrolase</keyword>
<dbReference type="PANTHER" id="PTHR12837">
    <property type="entry name" value="POLY ADP-RIBOSE GLYCOHYDROLASE"/>
    <property type="match status" value="1"/>
</dbReference>
<feature type="compositionally biased region" description="Basic and acidic residues" evidence="6">
    <location>
        <begin position="657"/>
        <end position="670"/>
    </location>
</feature>
<dbReference type="Proteomes" id="UP000786811">
    <property type="component" value="Unassembled WGS sequence"/>
</dbReference>